<evidence type="ECO:0000259" key="4">
    <source>
        <dbReference type="Pfam" id="PF24536"/>
    </source>
</evidence>
<keyword evidence="5" id="KW-1185">Reference proteome</keyword>
<feature type="signal peptide" evidence="3">
    <location>
        <begin position="1"/>
        <end position="24"/>
    </location>
</feature>
<keyword evidence="2" id="KW-0812">Transmembrane</keyword>
<comment type="similarity">
    <text evidence="1">Belongs to the NXPE family.</text>
</comment>
<sequence length="529" mass="58804">MGSKIKTAVFVFILLLVMIFLSSGYFKTFNQQKHVAPKLHYQQSDRLRPATKMIPGPTKWRPPPLRDVTFASSAAKSIATVVNGSSGTPLSVGDALLVEVQMRDFAGRPKRHGGDFLLARLSNARLGAAVSGAVTDRGDGTYLVSFRVSWPGESRPEVALVHSSEEVAVLERVREAVPDKVSFWGTFVSGGRKERSACHVFLNATVGGGELCDFGDAERGEAWSCVRPGELPCYSLEGYSSYNKYARIFTAEERQLFSRKKGGQLHEPIPISYTLQANASNVGVPTTRCVPGLGLPSPSGFYLKGAWQSTVCGARRFDTPANVTDCLRHKEVYLFGDSTIRQYWEYLNKFVKALKRFDLHKPGTHQPKLAIDNENNIILEWFCHAYPLITASYTYKEDVRHIARRIDEMSGGSHVAVGICLGAHFTVFPLAVFRTRMRNIGEAVRRLLLRSPETRVVVKLANTRDSGNPEIFNNWSTFRMNEITLEVFRGANVAFVDAWDMTASINSAIIHPVEGIVKNQVDLFLSYIC</sequence>
<accession>A0AAJ7UH96</accession>
<gene>
    <name evidence="6 7" type="primary">LOC116956979</name>
</gene>
<dbReference type="InterPro" id="IPR026845">
    <property type="entry name" value="NXPH/NXPE"/>
</dbReference>
<dbReference type="SUPFAM" id="SSF81296">
    <property type="entry name" value="E set domains"/>
    <property type="match status" value="1"/>
</dbReference>
<dbReference type="PANTHER" id="PTHR16165:SF5">
    <property type="entry name" value="NXPE FAMILY MEMBER 3"/>
    <property type="match status" value="1"/>
</dbReference>
<evidence type="ECO:0000313" key="6">
    <source>
        <dbReference type="RefSeq" id="XP_032834782.1"/>
    </source>
</evidence>
<dbReference type="InterPro" id="IPR014756">
    <property type="entry name" value="Ig_E-set"/>
</dbReference>
<evidence type="ECO:0000256" key="2">
    <source>
        <dbReference type="SAM" id="Phobius"/>
    </source>
</evidence>
<dbReference type="KEGG" id="pmrn:116956979"/>
<proteinExistence type="inferred from homology"/>
<dbReference type="Proteomes" id="UP001318040">
    <property type="component" value="Chromosome 68"/>
</dbReference>
<feature type="chain" id="PRO_5044709485" evidence="3">
    <location>
        <begin position="25"/>
        <end position="529"/>
    </location>
</feature>
<keyword evidence="2" id="KW-1133">Transmembrane helix</keyword>
<dbReference type="InterPro" id="IPR013783">
    <property type="entry name" value="Ig-like_fold"/>
</dbReference>
<evidence type="ECO:0000313" key="5">
    <source>
        <dbReference type="Proteomes" id="UP001318040"/>
    </source>
</evidence>
<keyword evidence="3" id="KW-0732">Signal</keyword>
<evidence type="ECO:0000313" key="7">
    <source>
        <dbReference type="RefSeq" id="XP_032834783.1"/>
    </source>
</evidence>
<dbReference type="Gene3D" id="2.60.40.10">
    <property type="entry name" value="Immunoglobulins"/>
    <property type="match status" value="1"/>
</dbReference>
<dbReference type="InterPro" id="IPR057106">
    <property type="entry name" value="NXPE4_C"/>
</dbReference>
<keyword evidence="2" id="KW-0472">Membrane</keyword>
<dbReference type="Pfam" id="PF06312">
    <property type="entry name" value="Neurexophilin"/>
    <property type="match status" value="1"/>
</dbReference>
<dbReference type="AlphaFoldDB" id="A0AAJ7UH96"/>
<dbReference type="RefSeq" id="XP_032834783.1">
    <property type="nucleotide sequence ID" value="XM_032978892.1"/>
</dbReference>
<dbReference type="RefSeq" id="XP_032834782.1">
    <property type="nucleotide sequence ID" value="XM_032978891.1"/>
</dbReference>
<evidence type="ECO:0000256" key="1">
    <source>
        <dbReference type="ARBA" id="ARBA00005431"/>
    </source>
</evidence>
<evidence type="ECO:0000256" key="3">
    <source>
        <dbReference type="SAM" id="SignalP"/>
    </source>
</evidence>
<organism evidence="5 6">
    <name type="scientific">Petromyzon marinus</name>
    <name type="common">Sea lamprey</name>
    <dbReference type="NCBI Taxonomy" id="7757"/>
    <lineage>
        <taxon>Eukaryota</taxon>
        <taxon>Metazoa</taxon>
        <taxon>Chordata</taxon>
        <taxon>Craniata</taxon>
        <taxon>Vertebrata</taxon>
        <taxon>Cyclostomata</taxon>
        <taxon>Hyperoartia</taxon>
        <taxon>Petromyzontiformes</taxon>
        <taxon>Petromyzontidae</taxon>
        <taxon>Petromyzon</taxon>
    </lineage>
</organism>
<protein>
    <submittedName>
        <fullName evidence="6 7">NXPE family member 3-like</fullName>
    </submittedName>
</protein>
<dbReference type="PANTHER" id="PTHR16165">
    <property type="entry name" value="NXPE FAMILY MEMBER"/>
    <property type="match status" value="1"/>
</dbReference>
<dbReference type="Pfam" id="PF24536">
    <property type="entry name" value="NXPE4_C"/>
    <property type="match status" value="1"/>
</dbReference>
<reference evidence="6 7" key="1">
    <citation type="submission" date="2025-04" db="UniProtKB">
        <authorList>
            <consortium name="RefSeq"/>
        </authorList>
    </citation>
    <scope>IDENTIFICATION</scope>
    <source>
        <tissue evidence="6 7">Sperm</tissue>
    </source>
</reference>
<feature type="transmembrane region" description="Helical" evidence="2">
    <location>
        <begin position="414"/>
        <end position="433"/>
    </location>
</feature>
<name>A0AAJ7UH96_PETMA</name>
<feature type="domain" description="NXPE C-terminal" evidence="4">
    <location>
        <begin position="307"/>
        <end position="529"/>
    </location>
</feature>